<comment type="function">
    <text evidence="4">May be involved in the intracellular transport of sterols or other lipids. May bind cholesterol or other sterols.</text>
</comment>
<reference evidence="6" key="1">
    <citation type="submission" date="2014-12" db="EMBL/GenBank/DDBJ databases">
        <title>Insight into the proteome of Arion vulgaris.</title>
        <authorList>
            <person name="Aradska J."/>
            <person name="Bulat T."/>
            <person name="Smidak R."/>
            <person name="Sarate P."/>
            <person name="Gangsoo J."/>
            <person name="Sialana F."/>
            <person name="Bilban M."/>
            <person name="Lubec G."/>
        </authorList>
    </citation>
    <scope>NUCLEOTIDE SEQUENCE</scope>
    <source>
        <tissue evidence="6">Skin</tissue>
    </source>
</reference>
<accession>A0A0B6ZN97</accession>
<dbReference type="GO" id="GO:0006869">
    <property type="term" value="P:lipid transport"/>
    <property type="evidence" value="ECO:0007669"/>
    <property type="project" value="UniProtKB-KW"/>
</dbReference>
<dbReference type="Pfam" id="PF01852">
    <property type="entry name" value="START"/>
    <property type="match status" value="1"/>
</dbReference>
<keyword evidence="3" id="KW-0446">Lipid-binding</keyword>
<dbReference type="PANTHER" id="PTHR46374">
    <property type="entry name" value="PROTEIN CBG07384"/>
    <property type="match status" value="1"/>
</dbReference>
<proteinExistence type="predicted"/>
<feature type="non-terminal residue" evidence="6">
    <location>
        <position position="135"/>
    </location>
</feature>
<dbReference type="EMBL" id="HACG01022335">
    <property type="protein sequence ID" value="CEK69200.1"/>
    <property type="molecule type" value="Transcribed_RNA"/>
</dbReference>
<dbReference type="GO" id="GO:0008289">
    <property type="term" value="F:lipid binding"/>
    <property type="evidence" value="ECO:0007669"/>
    <property type="project" value="UniProtKB-KW"/>
</dbReference>
<dbReference type="InterPro" id="IPR002913">
    <property type="entry name" value="START_lipid-bd_dom"/>
</dbReference>
<dbReference type="SUPFAM" id="SSF55961">
    <property type="entry name" value="Bet v1-like"/>
    <property type="match status" value="1"/>
</dbReference>
<evidence type="ECO:0000256" key="4">
    <source>
        <dbReference type="ARBA" id="ARBA00024750"/>
    </source>
</evidence>
<evidence type="ECO:0000313" key="6">
    <source>
        <dbReference type="EMBL" id="CEK69200.1"/>
    </source>
</evidence>
<dbReference type="InterPro" id="IPR023393">
    <property type="entry name" value="START-like_dom_sf"/>
</dbReference>
<gene>
    <name evidence="6" type="primary">ORF69323</name>
</gene>
<name>A0A0B6ZN97_9EUPU</name>
<dbReference type="PROSITE" id="PS50848">
    <property type="entry name" value="START"/>
    <property type="match status" value="1"/>
</dbReference>
<protein>
    <recommendedName>
        <fullName evidence="5">START domain-containing protein</fullName>
    </recommendedName>
</protein>
<dbReference type="InterPro" id="IPR043556">
    <property type="entry name" value="StARD5/6"/>
</dbReference>
<feature type="domain" description="START" evidence="5">
    <location>
        <begin position="1"/>
        <end position="135"/>
    </location>
</feature>
<evidence type="ECO:0000256" key="1">
    <source>
        <dbReference type="ARBA" id="ARBA00022448"/>
    </source>
</evidence>
<evidence type="ECO:0000256" key="3">
    <source>
        <dbReference type="ARBA" id="ARBA00023121"/>
    </source>
</evidence>
<dbReference type="PANTHER" id="PTHR46374:SF1">
    <property type="entry name" value="START DOMAIN-CONTAINING PROTEIN"/>
    <property type="match status" value="1"/>
</dbReference>
<dbReference type="AlphaFoldDB" id="A0A0B6ZN97"/>
<evidence type="ECO:0000256" key="2">
    <source>
        <dbReference type="ARBA" id="ARBA00023055"/>
    </source>
</evidence>
<evidence type="ECO:0000259" key="5">
    <source>
        <dbReference type="PROSITE" id="PS50848"/>
    </source>
</evidence>
<organism evidence="6">
    <name type="scientific">Arion vulgaris</name>
    <dbReference type="NCBI Taxonomy" id="1028688"/>
    <lineage>
        <taxon>Eukaryota</taxon>
        <taxon>Metazoa</taxon>
        <taxon>Spiralia</taxon>
        <taxon>Lophotrochozoa</taxon>
        <taxon>Mollusca</taxon>
        <taxon>Gastropoda</taxon>
        <taxon>Heterobranchia</taxon>
        <taxon>Euthyneura</taxon>
        <taxon>Panpulmonata</taxon>
        <taxon>Eupulmonata</taxon>
        <taxon>Stylommatophora</taxon>
        <taxon>Helicina</taxon>
        <taxon>Arionoidea</taxon>
        <taxon>Arionidae</taxon>
        <taxon>Arion</taxon>
    </lineage>
</organism>
<keyword evidence="1" id="KW-0813">Transport</keyword>
<dbReference type="Gene3D" id="3.30.530.20">
    <property type="match status" value="1"/>
</dbReference>
<keyword evidence="2" id="KW-0445">Lipid transport</keyword>
<sequence>MSFDDTLKAARDRGFSLLKDQDGWKVSSKSNEHWKIESKLSDKLNCSIYRAVHYVKAPIDVVKDTLNFLPGGRRREWDPDFKELILLKQITDTTIVYVTRTNPIAKGVISPREFINIANWEDTPDSFLVVGSGVE</sequence>